<comment type="caution">
    <text evidence="2">The sequence shown here is derived from an EMBL/GenBank/DDBJ whole genome shotgun (WGS) entry which is preliminary data.</text>
</comment>
<dbReference type="AlphaFoldDB" id="A0A812C0V3"/>
<sequence>MKGGGGPPTSRLDCTPQVPCSLFALSLCVVFWEEVVILQFFFSFYSLLNLYFFFFVVPFLRFQFALFSFIWLLDSFCLLSHFFFIFFILLNTPAYLFFYYPFQIFFFFLCLFSLPLPQTITVLFFIHTFSFYLASNYFSHLNLPSFLFSFFYHTFIPYSYQPF</sequence>
<feature type="transmembrane region" description="Helical" evidence="1">
    <location>
        <begin position="104"/>
        <end position="129"/>
    </location>
</feature>
<keyword evidence="3" id="KW-1185">Reference proteome</keyword>
<organism evidence="2 3">
    <name type="scientific">Acanthosepion pharaonis</name>
    <name type="common">Pharaoh cuttlefish</name>
    <name type="synonym">Sepia pharaonis</name>
    <dbReference type="NCBI Taxonomy" id="158019"/>
    <lineage>
        <taxon>Eukaryota</taxon>
        <taxon>Metazoa</taxon>
        <taxon>Spiralia</taxon>
        <taxon>Lophotrochozoa</taxon>
        <taxon>Mollusca</taxon>
        <taxon>Cephalopoda</taxon>
        <taxon>Coleoidea</taxon>
        <taxon>Decapodiformes</taxon>
        <taxon>Sepiida</taxon>
        <taxon>Sepiina</taxon>
        <taxon>Sepiidae</taxon>
        <taxon>Acanthosepion</taxon>
    </lineage>
</organism>
<accession>A0A812C0V3</accession>
<evidence type="ECO:0000313" key="3">
    <source>
        <dbReference type="Proteomes" id="UP000597762"/>
    </source>
</evidence>
<gene>
    <name evidence="2" type="ORF">SPHA_25147</name>
</gene>
<reference evidence="2" key="1">
    <citation type="submission" date="2021-01" db="EMBL/GenBank/DDBJ databases">
        <authorList>
            <person name="Li R."/>
            <person name="Bekaert M."/>
        </authorList>
    </citation>
    <scope>NUCLEOTIDE SEQUENCE</scope>
    <source>
        <strain evidence="2">Farmed</strain>
    </source>
</reference>
<name>A0A812C0V3_ACAPH</name>
<keyword evidence="1" id="KW-0472">Membrane</keyword>
<evidence type="ECO:0000313" key="2">
    <source>
        <dbReference type="EMBL" id="CAE1246456.1"/>
    </source>
</evidence>
<dbReference type="EMBL" id="CAHIKZ030000952">
    <property type="protein sequence ID" value="CAE1246456.1"/>
    <property type="molecule type" value="Genomic_DNA"/>
</dbReference>
<dbReference type="Proteomes" id="UP000597762">
    <property type="component" value="Unassembled WGS sequence"/>
</dbReference>
<proteinExistence type="predicted"/>
<keyword evidence="1" id="KW-0812">Transmembrane</keyword>
<feature type="transmembrane region" description="Helical" evidence="1">
    <location>
        <begin position="141"/>
        <end position="160"/>
    </location>
</feature>
<evidence type="ECO:0000256" key="1">
    <source>
        <dbReference type="SAM" id="Phobius"/>
    </source>
</evidence>
<keyword evidence="1" id="KW-1133">Transmembrane helix</keyword>
<protein>
    <submittedName>
        <fullName evidence="2">Uncharacterized protein</fullName>
    </submittedName>
</protein>